<organism evidence="5 6">
    <name type="scientific">Exaiptasia diaphana</name>
    <name type="common">Tropical sea anemone</name>
    <name type="synonym">Aiptasia pulchella</name>
    <dbReference type="NCBI Taxonomy" id="2652724"/>
    <lineage>
        <taxon>Eukaryota</taxon>
        <taxon>Metazoa</taxon>
        <taxon>Cnidaria</taxon>
        <taxon>Anthozoa</taxon>
        <taxon>Hexacorallia</taxon>
        <taxon>Actiniaria</taxon>
        <taxon>Aiptasiidae</taxon>
        <taxon>Exaiptasia</taxon>
    </lineage>
</organism>
<dbReference type="RefSeq" id="XP_020908034.1">
    <property type="nucleotide sequence ID" value="XM_021052375.2"/>
</dbReference>
<dbReference type="EnsemblMetazoa" id="XM_021052375.2">
    <property type="protein sequence ID" value="XP_020908034.1"/>
    <property type="gene ID" value="LOC110246073"/>
</dbReference>
<dbReference type="InterPro" id="IPR029062">
    <property type="entry name" value="Class_I_gatase-like"/>
</dbReference>
<dbReference type="GO" id="GO:0019243">
    <property type="term" value="P:methylglyoxal catabolic process to D-lactate via S-lactoyl-glutathione"/>
    <property type="evidence" value="ECO:0007669"/>
    <property type="project" value="TreeGrafter"/>
</dbReference>
<dbReference type="PANTHER" id="PTHR48094:SF11">
    <property type="entry name" value="GLUTATHIONE-INDEPENDENT GLYOXALASE HSP31-RELATED"/>
    <property type="match status" value="1"/>
</dbReference>
<name>A0A913XRD9_EXADI</name>
<evidence type="ECO:0000256" key="1">
    <source>
        <dbReference type="ARBA" id="ARBA00023016"/>
    </source>
</evidence>
<dbReference type="OrthoDB" id="543156at2759"/>
<evidence type="ECO:0000256" key="3">
    <source>
        <dbReference type="ARBA" id="ARBA00038493"/>
    </source>
</evidence>
<evidence type="ECO:0000256" key="2">
    <source>
        <dbReference type="ARBA" id="ARBA00023239"/>
    </source>
</evidence>
<dbReference type="PANTHER" id="PTHR48094">
    <property type="entry name" value="PROTEIN/NUCLEIC ACID DEGLYCASE DJ-1-RELATED"/>
    <property type="match status" value="1"/>
</dbReference>
<dbReference type="InterPro" id="IPR050325">
    <property type="entry name" value="Prot/Nucl_acid_deglycase"/>
</dbReference>
<proteinExistence type="inferred from homology"/>
<keyword evidence="2" id="KW-0456">Lyase</keyword>
<dbReference type="Proteomes" id="UP000887567">
    <property type="component" value="Unplaced"/>
</dbReference>
<evidence type="ECO:0000313" key="6">
    <source>
        <dbReference type="Proteomes" id="UP000887567"/>
    </source>
</evidence>
<dbReference type="SUPFAM" id="SSF52317">
    <property type="entry name" value="Class I glutamine amidotransferase-like"/>
    <property type="match status" value="1"/>
</dbReference>
<dbReference type="OMA" id="GEKTGFW"/>
<dbReference type="Gene3D" id="3.40.50.880">
    <property type="match status" value="1"/>
</dbReference>
<keyword evidence="6" id="KW-1185">Reference proteome</keyword>
<evidence type="ECO:0000313" key="5">
    <source>
        <dbReference type="EnsemblMetazoa" id="XP_020908034.1"/>
    </source>
</evidence>
<dbReference type="GeneID" id="110246073"/>
<dbReference type="Pfam" id="PF01965">
    <property type="entry name" value="DJ-1_PfpI"/>
    <property type="match status" value="1"/>
</dbReference>
<dbReference type="CDD" id="cd03141">
    <property type="entry name" value="GATase1_Hsp31_like"/>
    <property type="match status" value="1"/>
</dbReference>
<comment type="similarity">
    <text evidence="3">Belongs to the peptidase C56 family. HSP31-like subfamily.</text>
</comment>
<dbReference type="KEGG" id="epa:110246073"/>
<sequence>MVKVLLLVTNHGKMGNLDKKTGWYLPEVAHPYKVFKEAGYEIIMTSPKGGDAPMDPSSYEQYRNDEDCQMFLADYKIQDNFLKDTVPLDKVDLKSCDVFFCAGGHGPMFDLPDNDLVNNSVTAVYEKGGVAAAVCHGPAGIVNTKLSNGEYLVKGKKVTCFTNSEEDEMNLSQAMPFMLETRLKEHGAVFNAAPNWQANVEVCDRVITGQNPNSATPIAQAIVKELQKSK</sequence>
<keyword evidence="1" id="KW-0346">Stress response</keyword>
<reference evidence="5" key="1">
    <citation type="submission" date="2022-11" db="UniProtKB">
        <authorList>
            <consortium name="EnsemblMetazoa"/>
        </authorList>
    </citation>
    <scope>IDENTIFICATION</scope>
</reference>
<dbReference type="AlphaFoldDB" id="A0A913XRD9"/>
<dbReference type="GO" id="GO:0019172">
    <property type="term" value="F:glyoxalase III activity"/>
    <property type="evidence" value="ECO:0007669"/>
    <property type="project" value="TreeGrafter"/>
</dbReference>
<accession>A0A913XRD9</accession>
<protein>
    <recommendedName>
        <fullName evidence="4">DJ-1/PfpI domain-containing protein</fullName>
    </recommendedName>
</protein>
<evidence type="ECO:0000259" key="4">
    <source>
        <dbReference type="Pfam" id="PF01965"/>
    </source>
</evidence>
<dbReference type="InterPro" id="IPR002818">
    <property type="entry name" value="DJ-1/PfpI"/>
</dbReference>
<dbReference type="GO" id="GO:0005737">
    <property type="term" value="C:cytoplasm"/>
    <property type="evidence" value="ECO:0007669"/>
    <property type="project" value="TreeGrafter"/>
</dbReference>
<feature type="domain" description="DJ-1/PfpI" evidence="4">
    <location>
        <begin position="27"/>
        <end position="224"/>
    </location>
</feature>